<accession>A0A5D5APS5</accession>
<dbReference type="Proteomes" id="UP000324104">
    <property type="component" value="Unassembled WGS sequence"/>
</dbReference>
<keyword evidence="1" id="KW-0472">Membrane</keyword>
<feature type="domain" description="DUF8151" evidence="2">
    <location>
        <begin position="1"/>
        <end position="76"/>
    </location>
</feature>
<keyword evidence="1" id="KW-1133">Transmembrane helix</keyword>
<keyword evidence="1" id="KW-0812">Transmembrane</keyword>
<sequence>MTSSAPELLAELFPLLVYTILAGVLTAGGIAAEYASVQHLGSGELMSALWLAAIGAIMLYAGVYGLAYKKVLARVLVSSGRR</sequence>
<keyword evidence="4" id="KW-1185">Reference proteome</keyword>
<dbReference type="Pfam" id="PF26478">
    <property type="entry name" value="DUF8151"/>
    <property type="match status" value="1"/>
</dbReference>
<dbReference type="RefSeq" id="WP_149079655.1">
    <property type="nucleotide sequence ID" value="NZ_VTAW01000001.1"/>
</dbReference>
<reference evidence="3 4" key="1">
    <citation type="submission" date="2019-08" db="EMBL/GenBank/DDBJ databases">
        <title>Archaea genome.</title>
        <authorList>
            <person name="Kajale S."/>
            <person name="Shouche Y."/>
            <person name="Deshpande N."/>
            <person name="Sharma A."/>
        </authorList>
    </citation>
    <scope>NUCLEOTIDE SEQUENCE [LARGE SCALE GENOMIC DNA]</scope>
    <source>
        <strain evidence="3 4">ESP3B_9</strain>
    </source>
</reference>
<name>A0A5D5APS5_9EURY</name>
<dbReference type="InterPro" id="IPR058464">
    <property type="entry name" value="DUF8151"/>
</dbReference>
<feature type="transmembrane region" description="Helical" evidence="1">
    <location>
        <begin position="47"/>
        <end position="67"/>
    </location>
</feature>
<protein>
    <recommendedName>
        <fullName evidence="2">DUF8151 domain-containing protein</fullName>
    </recommendedName>
</protein>
<feature type="transmembrane region" description="Helical" evidence="1">
    <location>
        <begin position="12"/>
        <end position="35"/>
    </location>
</feature>
<organism evidence="3 4">
    <name type="scientific">Natrialba swarupiae</name>
    <dbReference type="NCBI Taxonomy" id="2448032"/>
    <lineage>
        <taxon>Archaea</taxon>
        <taxon>Methanobacteriati</taxon>
        <taxon>Methanobacteriota</taxon>
        <taxon>Stenosarchaea group</taxon>
        <taxon>Halobacteria</taxon>
        <taxon>Halobacteriales</taxon>
        <taxon>Natrialbaceae</taxon>
        <taxon>Natrialba</taxon>
    </lineage>
</organism>
<comment type="caution">
    <text evidence="3">The sequence shown here is derived from an EMBL/GenBank/DDBJ whole genome shotgun (WGS) entry which is preliminary data.</text>
</comment>
<gene>
    <name evidence="3" type="ORF">FYC77_01120</name>
</gene>
<dbReference type="EMBL" id="VTAW01000001">
    <property type="protein sequence ID" value="TYT63848.1"/>
    <property type="molecule type" value="Genomic_DNA"/>
</dbReference>
<evidence type="ECO:0000256" key="1">
    <source>
        <dbReference type="SAM" id="Phobius"/>
    </source>
</evidence>
<evidence type="ECO:0000313" key="3">
    <source>
        <dbReference type="EMBL" id="TYT63848.1"/>
    </source>
</evidence>
<evidence type="ECO:0000259" key="2">
    <source>
        <dbReference type="Pfam" id="PF26478"/>
    </source>
</evidence>
<proteinExistence type="predicted"/>
<evidence type="ECO:0000313" key="4">
    <source>
        <dbReference type="Proteomes" id="UP000324104"/>
    </source>
</evidence>
<dbReference type="AlphaFoldDB" id="A0A5D5APS5"/>